<organism evidence="2 3">
    <name type="scientific">Puccinia coronata f. sp. avenae</name>
    <dbReference type="NCBI Taxonomy" id="200324"/>
    <lineage>
        <taxon>Eukaryota</taxon>
        <taxon>Fungi</taxon>
        <taxon>Dikarya</taxon>
        <taxon>Basidiomycota</taxon>
        <taxon>Pucciniomycotina</taxon>
        <taxon>Pucciniomycetes</taxon>
        <taxon>Pucciniales</taxon>
        <taxon>Pucciniaceae</taxon>
        <taxon>Puccinia</taxon>
    </lineage>
</organism>
<evidence type="ECO:0000256" key="1">
    <source>
        <dbReference type="SAM" id="MobiDB-lite"/>
    </source>
</evidence>
<sequence>MCVKLDHDPDLACKVPGGVHRGPAVASKARLSVAPVAPQNGGVQINATVLYVRVAPPWCVTQSSRVRPPSYTSESRPLGASSSHHKGALDGPLGDLWTRRWSHNPVGSTDMGPSMGG</sequence>
<dbReference type="Proteomes" id="UP000235392">
    <property type="component" value="Unassembled WGS sequence"/>
</dbReference>
<proteinExistence type="predicted"/>
<feature type="region of interest" description="Disordered" evidence="1">
    <location>
        <begin position="62"/>
        <end position="117"/>
    </location>
</feature>
<name>A0A2N5TD23_9BASI</name>
<evidence type="ECO:0000313" key="3">
    <source>
        <dbReference type="Proteomes" id="UP000235392"/>
    </source>
</evidence>
<comment type="caution">
    <text evidence="2">The sequence shown here is derived from an EMBL/GenBank/DDBJ whole genome shotgun (WGS) entry which is preliminary data.</text>
</comment>
<protein>
    <submittedName>
        <fullName evidence="2">Uncharacterized protein</fullName>
    </submittedName>
</protein>
<feature type="compositionally biased region" description="Polar residues" evidence="1">
    <location>
        <begin position="62"/>
        <end position="75"/>
    </location>
</feature>
<dbReference type="AlphaFoldDB" id="A0A2N5TD23"/>
<evidence type="ECO:0000313" key="2">
    <source>
        <dbReference type="EMBL" id="PLW23308.1"/>
    </source>
</evidence>
<gene>
    <name evidence="2" type="ORF">PCASD_10951</name>
</gene>
<accession>A0A2N5TD23</accession>
<dbReference type="EMBL" id="PGCI01000637">
    <property type="protein sequence ID" value="PLW23308.1"/>
    <property type="molecule type" value="Genomic_DNA"/>
</dbReference>
<reference evidence="2 3" key="1">
    <citation type="submission" date="2017-11" db="EMBL/GenBank/DDBJ databases">
        <title>De novo assembly and phasing of dikaryotic genomes from two isolates of Puccinia coronata f. sp. avenae, the causal agent of oat crown rust.</title>
        <authorList>
            <person name="Miller M.E."/>
            <person name="Zhang Y."/>
            <person name="Omidvar V."/>
            <person name="Sperschneider J."/>
            <person name="Schwessinger B."/>
            <person name="Raley C."/>
            <person name="Palmer J.M."/>
            <person name="Garnica D."/>
            <person name="Upadhyaya N."/>
            <person name="Rathjen J."/>
            <person name="Taylor J.M."/>
            <person name="Park R.F."/>
            <person name="Dodds P.N."/>
            <person name="Hirsch C.D."/>
            <person name="Kianian S.F."/>
            <person name="Figueroa M."/>
        </authorList>
    </citation>
    <scope>NUCLEOTIDE SEQUENCE [LARGE SCALE GENOMIC DNA]</scope>
    <source>
        <strain evidence="2">12SD80</strain>
    </source>
</reference>